<feature type="transmembrane region" description="Helical" evidence="8">
    <location>
        <begin position="414"/>
        <end position="437"/>
    </location>
</feature>
<dbReference type="OrthoDB" id="3169878at2"/>
<dbReference type="InterPro" id="IPR026030">
    <property type="entry name" value="Pur-cyt_permease_Fcy2/21/22"/>
</dbReference>
<gene>
    <name evidence="9" type="ORF">RradSPS_0345</name>
    <name evidence="10" type="ORF">SIL72_03255</name>
</gene>
<keyword evidence="11" id="KW-1185">Reference proteome</keyword>
<evidence type="ECO:0000256" key="6">
    <source>
        <dbReference type="ARBA" id="ARBA00023136"/>
    </source>
</evidence>
<dbReference type="eggNOG" id="COG1457">
    <property type="taxonomic scope" value="Bacteria"/>
</dbReference>
<evidence type="ECO:0000256" key="4">
    <source>
        <dbReference type="ARBA" id="ARBA00022692"/>
    </source>
</evidence>
<evidence type="ECO:0000256" key="7">
    <source>
        <dbReference type="PIRNR" id="PIRNR002744"/>
    </source>
</evidence>
<comment type="similarity">
    <text evidence="2 7">Belongs to the purine-cytosine permease (2.A.39) family.</text>
</comment>
<dbReference type="EMBL" id="CP007514">
    <property type="protein sequence ID" value="AHY45628.1"/>
    <property type="molecule type" value="Genomic_DNA"/>
</dbReference>
<comment type="subcellular location">
    <subcellularLocation>
        <location evidence="1">Membrane</location>
        <topology evidence="1">Multi-pass membrane protein</topology>
    </subcellularLocation>
</comment>
<evidence type="ECO:0000313" key="10">
    <source>
        <dbReference type="EMBL" id="MDX5893042.1"/>
    </source>
</evidence>
<accession>A0A023WZZ0</accession>
<organism evidence="9 11">
    <name type="scientific">Rubrobacter radiotolerans</name>
    <name type="common">Arthrobacter radiotolerans</name>
    <dbReference type="NCBI Taxonomy" id="42256"/>
    <lineage>
        <taxon>Bacteria</taxon>
        <taxon>Bacillati</taxon>
        <taxon>Actinomycetota</taxon>
        <taxon>Rubrobacteria</taxon>
        <taxon>Rubrobacterales</taxon>
        <taxon>Rubrobacteraceae</taxon>
        <taxon>Rubrobacter</taxon>
    </lineage>
</organism>
<proteinExistence type="inferred from homology"/>
<evidence type="ECO:0000256" key="8">
    <source>
        <dbReference type="SAM" id="Phobius"/>
    </source>
</evidence>
<reference evidence="9 11" key="1">
    <citation type="submission" date="2014-03" db="EMBL/GenBank/DDBJ databases">
        <title>Complete genome sequence of the Radio-Resistant Rubrobacter radiotolerans RSPS-4.</title>
        <authorList>
            <person name="Egas C.C."/>
            <person name="Barroso C.C."/>
            <person name="Froufe H.J.C."/>
            <person name="Pacheco J.J."/>
            <person name="Albuquerque L.L."/>
            <person name="da Costa M.M.S."/>
        </authorList>
    </citation>
    <scope>NUCLEOTIDE SEQUENCE [LARGE SCALE GENOMIC DNA]</scope>
    <source>
        <strain evidence="9 11">RSPS-4</strain>
    </source>
</reference>
<feature type="transmembrane region" description="Helical" evidence="8">
    <location>
        <begin position="236"/>
        <end position="263"/>
    </location>
</feature>
<name>A0A023WZZ0_RUBRA</name>
<dbReference type="STRING" id="42256.RradSPS_0345"/>
<keyword evidence="3 7" id="KW-0813">Transport</keyword>
<feature type="transmembrane region" description="Helical" evidence="8">
    <location>
        <begin position="385"/>
        <end position="408"/>
    </location>
</feature>
<reference evidence="10" key="2">
    <citation type="submission" date="2023-11" db="EMBL/GenBank/DDBJ databases">
        <title>MicrobeMod: A computational toolkit for identifying prokaryotic methylation and restriction-modification with nanopore sequencing.</title>
        <authorList>
            <person name="Crits-Christoph A."/>
            <person name="Kang S.C."/>
            <person name="Lee H."/>
            <person name="Ostrov N."/>
        </authorList>
    </citation>
    <scope>NUCLEOTIDE SEQUENCE</scope>
    <source>
        <strain evidence="10">ATCC 51242</strain>
    </source>
</reference>
<protein>
    <submittedName>
        <fullName evidence="9 10">Cytosine permease</fullName>
    </submittedName>
</protein>
<feature type="transmembrane region" description="Helical" evidence="8">
    <location>
        <begin position="30"/>
        <end position="49"/>
    </location>
</feature>
<dbReference type="RefSeq" id="WP_051589219.1">
    <property type="nucleotide sequence ID" value="NZ_CP007514.1"/>
</dbReference>
<evidence type="ECO:0000256" key="3">
    <source>
        <dbReference type="ARBA" id="ARBA00022448"/>
    </source>
</evidence>
<sequence>MLKRISAQFAHDDVKAGGAAERTMGLRRTFMLWLAANMVVTTLLTGTLFVPGVSYGTAVLMIVLGTLVGVTVLALVGNMGTRTGMPTMVLTRGSFGARGGKFPAVLNLAVLMGWSWIQALLAGITVNYAVESFTGFSSVALFTVLCQGTVVLLALFGHRGIERIEPYLALVLVGLAAYVLFRVFSQFSLADLGGIPVDPSLGFTPAIAFDVVVATAISWTVLSADFNRNAKGQRTGILGTVGGYTSSTVLSMTLGATAISYAILSGGTVAVFDPTLLVENFGFAAALVVFLSVMATNTLVVYGMVMSYLNLNPRSGFLAPALVLGGISIVGALWQGILDRFLDFLFLIGTFFVPVFAIMLADYFILRRGRYLAEDLLKGRDGAYWFSGGFNPAAWAAYIVGAGLAFYWTQISPLSLGATLPVFFLTFALYLAISFVLSRRSATAGQPEPREAPRREPV</sequence>
<evidence type="ECO:0000256" key="1">
    <source>
        <dbReference type="ARBA" id="ARBA00004141"/>
    </source>
</evidence>
<dbReference type="InterPro" id="IPR001248">
    <property type="entry name" value="Pur-cyt_permease"/>
</dbReference>
<dbReference type="EMBL" id="JAWXXX010000001">
    <property type="protein sequence ID" value="MDX5893042.1"/>
    <property type="molecule type" value="Genomic_DNA"/>
</dbReference>
<dbReference type="AlphaFoldDB" id="A0A023WZZ0"/>
<dbReference type="HOGENOM" id="CLU_048240_1_1_11"/>
<feature type="transmembrane region" description="Helical" evidence="8">
    <location>
        <begin position="104"/>
        <end position="130"/>
    </location>
</feature>
<dbReference type="GO" id="GO:0015209">
    <property type="term" value="F:cytosine transmembrane transporter activity"/>
    <property type="evidence" value="ECO:0007669"/>
    <property type="project" value="InterPro"/>
</dbReference>
<dbReference type="Pfam" id="PF02133">
    <property type="entry name" value="Transp_cyt_pur"/>
    <property type="match status" value="1"/>
</dbReference>
<evidence type="ECO:0000313" key="9">
    <source>
        <dbReference type="EMBL" id="AHY45628.1"/>
    </source>
</evidence>
<feature type="transmembrane region" description="Helical" evidence="8">
    <location>
        <begin position="344"/>
        <end position="365"/>
    </location>
</feature>
<dbReference type="GO" id="GO:0005886">
    <property type="term" value="C:plasma membrane"/>
    <property type="evidence" value="ECO:0007669"/>
    <property type="project" value="TreeGrafter"/>
</dbReference>
<dbReference type="PANTHER" id="PTHR30569">
    <property type="entry name" value="CYTOSINE TRANSPORTER CODB"/>
    <property type="match status" value="1"/>
</dbReference>
<evidence type="ECO:0000313" key="11">
    <source>
        <dbReference type="Proteomes" id="UP000025229"/>
    </source>
</evidence>
<feature type="transmembrane region" description="Helical" evidence="8">
    <location>
        <begin position="167"/>
        <end position="185"/>
    </location>
</feature>
<dbReference type="Proteomes" id="UP000025229">
    <property type="component" value="Chromosome"/>
</dbReference>
<feature type="transmembrane region" description="Helical" evidence="8">
    <location>
        <begin position="55"/>
        <end position="76"/>
    </location>
</feature>
<dbReference type="KEGG" id="rrd:RradSPS_0345"/>
<dbReference type="PANTHER" id="PTHR30569:SF0">
    <property type="entry name" value="CYTOSINE PERMEASE"/>
    <property type="match status" value="1"/>
</dbReference>
<evidence type="ECO:0000256" key="5">
    <source>
        <dbReference type="ARBA" id="ARBA00022989"/>
    </source>
</evidence>
<feature type="transmembrane region" description="Helical" evidence="8">
    <location>
        <begin position="317"/>
        <end position="338"/>
    </location>
</feature>
<feature type="transmembrane region" description="Helical" evidence="8">
    <location>
        <begin position="205"/>
        <end position="224"/>
    </location>
</feature>
<keyword evidence="5 8" id="KW-1133">Transmembrane helix</keyword>
<keyword evidence="6 7" id="KW-0472">Membrane</keyword>
<feature type="transmembrane region" description="Helical" evidence="8">
    <location>
        <begin position="136"/>
        <end position="155"/>
    </location>
</feature>
<dbReference type="Gene3D" id="1.10.4160.10">
    <property type="entry name" value="Hydantoin permease"/>
    <property type="match status" value="1"/>
</dbReference>
<feature type="transmembrane region" description="Helical" evidence="8">
    <location>
        <begin position="283"/>
        <end position="305"/>
    </location>
</feature>
<dbReference type="Proteomes" id="UP001281130">
    <property type="component" value="Unassembled WGS sequence"/>
</dbReference>
<dbReference type="PATRIC" id="fig|42256.3.peg.351"/>
<dbReference type="InterPro" id="IPR030191">
    <property type="entry name" value="CodB"/>
</dbReference>
<keyword evidence="4 8" id="KW-0812">Transmembrane</keyword>
<dbReference type="PIRSF" id="PIRSF002744">
    <property type="entry name" value="Pur-cyt_permease"/>
    <property type="match status" value="1"/>
</dbReference>
<evidence type="ECO:0000256" key="2">
    <source>
        <dbReference type="ARBA" id="ARBA00008974"/>
    </source>
</evidence>